<keyword evidence="2" id="KW-0285">Flavoprotein</keyword>
<protein>
    <submittedName>
        <fullName evidence="9">Dihydrolipoamide dehydrogenase</fullName>
    </submittedName>
</protein>
<dbReference type="PANTHER" id="PTHR43014:SF4">
    <property type="entry name" value="PYRIDINE NUCLEOTIDE-DISULFIDE OXIDOREDUCTASE RCLA-RELATED"/>
    <property type="match status" value="1"/>
</dbReference>
<dbReference type="AlphaFoldDB" id="A0A1I2Z0P3"/>
<dbReference type="RefSeq" id="WP_092843582.1">
    <property type="nucleotide sequence ID" value="NZ_FOPY01000002.1"/>
</dbReference>
<dbReference type="STRING" id="442341.SAMN04487959_102280"/>
<reference evidence="9 10" key="1">
    <citation type="submission" date="2016-10" db="EMBL/GenBank/DDBJ databases">
        <authorList>
            <person name="de Groot N.N."/>
        </authorList>
    </citation>
    <scope>NUCLEOTIDE SEQUENCE [LARGE SCALE GENOMIC DNA]</scope>
    <source>
        <strain evidence="9 10">CGMCC 1.6848</strain>
    </source>
</reference>
<feature type="binding site" evidence="5">
    <location>
        <position position="52"/>
    </location>
    <ligand>
        <name>FAD</name>
        <dbReference type="ChEBI" id="CHEBI:57692"/>
    </ligand>
</feature>
<evidence type="ECO:0000259" key="8">
    <source>
        <dbReference type="Pfam" id="PF07992"/>
    </source>
</evidence>
<dbReference type="Pfam" id="PF07992">
    <property type="entry name" value="Pyr_redox_2"/>
    <property type="match status" value="1"/>
</dbReference>
<dbReference type="SUPFAM" id="SSF55424">
    <property type="entry name" value="FAD/NAD-linked reductases, dimerisation (C-terminal) domain"/>
    <property type="match status" value="1"/>
</dbReference>
<feature type="domain" description="FAD/NAD(P)-binding" evidence="8">
    <location>
        <begin position="7"/>
        <end position="332"/>
    </location>
</feature>
<comment type="similarity">
    <text evidence="1">Belongs to the class-I pyridine nucleotide-disulfide oxidoreductase family.</text>
</comment>
<organism evidence="9 10">
    <name type="scientific">Modicisalibacter xianhensis</name>
    <dbReference type="NCBI Taxonomy" id="442341"/>
    <lineage>
        <taxon>Bacteria</taxon>
        <taxon>Pseudomonadati</taxon>
        <taxon>Pseudomonadota</taxon>
        <taxon>Gammaproteobacteria</taxon>
        <taxon>Oceanospirillales</taxon>
        <taxon>Halomonadaceae</taxon>
        <taxon>Modicisalibacter</taxon>
    </lineage>
</organism>
<dbReference type="InterPro" id="IPR004099">
    <property type="entry name" value="Pyr_nucl-diS_OxRdtase_dimer"/>
</dbReference>
<sequence>MQDRNVDVVIIGAGSAGLSAYRAAKKHTPSVILVEGGDYGTTCARTGCMPSKLLIAAANAVHDARHIAPFGARIESDVIIDKHAVMQRVREGRDAFVATILDSIEDFPAEDKLRGQARFEDDHTLAVADHTRVRFSRAIVATGSSPHIPEPLQAAGKRILTSDTIFDLHELPESVAVFGPGIVGLELGQALARLGVRVRLFGRSGGVGGLQDKALRSAAVSLFNEEFYLDPEAETSDIQEDDDGVRVTFVDRRSGERLTERFDYLLAATGRRPNLAGLGLEKAGIETNDKGIPLYDRHTLQCYDTRGGASHVFIAGDANHAEPLLHEATDEGRIAGHNAGRFPDLRAGYRRVSLAIVFSEPQIASVGLSRPEIEKTHVLGQDYAIGELNYENQGRAKVMRQNHGWVHLYGEYGTGLFLGAELLAPQAEHLGHLLAWACQQRMSVHQMLNMPFYHPTLEEGIRTALRDLNAKLLLEPAMLDQCTECGPGA</sequence>
<dbReference type="GO" id="GO:0003955">
    <property type="term" value="F:NAD(P)H dehydrogenase (quinone) activity"/>
    <property type="evidence" value="ECO:0007669"/>
    <property type="project" value="TreeGrafter"/>
</dbReference>
<evidence type="ECO:0000313" key="9">
    <source>
        <dbReference type="EMBL" id="SFH31280.1"/>
    </source>
</evidence>
<evidence type="ECO:0000256" key="1">
    <source>
        <dbReference type="ARBA" id="ARBA00007532"/>
    </source>
</evidence>
<dbReference type="PIRSF" id="PIRSF000350">
    <property type="entry name" value="Mercury_reductase_MerA"/>
    <property type="match status" value="1"/>
</dbReference>
<evidence type="ECO:0000259" key="7">
    <source>
        <dbReference type="Pfam" id="PF02852"/>
    </source>
</evidence>
<dbReference type="NCBIfam" id="NF004939">
    <property type="entry name" value="PRK06292.1-1"/>
    <property type="match status" value="1"/>
</dbReference>
<name>A0A1I2Z0P3_9GAMM</name>
<accession>A0A1I2Z0P3</accession>
<evidence type="ECO:0000256" key="5">
    <source>
        <dbReference type="PIRSR" id="PIRSR000350-3"/>
    </source>
</evidence>
<feature type="binding site" evidence="5">
    <location>
        <begin position="179"/>
        <end position="186"/>
    </location>
    <ligand>
        <name>NAD(+)</name>
        <dbReference type="ChEBI" id="CHEBI:57540"/>
    </ligand>
</feature>
<feature type="binding site" evidence="5">
    <location>
        <begin position="142"/>
        <end position="144"/>
    </location>
    <ligand>
        <name>FAD</name>
        <dbReference type="ChEBI" id="CHEBI:57692"/>
    </ligand>
</feature>
<dbReference type="Pfam" id="PF02852">
    <property type="entry name" value="Pyr_redox_dim"/>
    <property type="match status" value="1"/>
</dbReference>
<keyword evidence="3 5" id="KW-0274">FAD</keyword>
<feature type="binding site" evidence="5">
    <location>
        <position position="317"/>
    </location>
    <ligand>
        <name>FAD</name>
        <dbReference type="ChEBI" id="CHEBI:57692"/>
    </ligand>
</feature>
<dbReference type="PRINTS" id="PR00411">
    <property type="entry name" value="PNDRDTASEI"/>
</dbReference>
<feature type="binding site" evidence="5">
    <location>
        <position position="270"/>
    </location>
    <ligand>
        <name>NAD(+)</name>
        <dbReference type="ChEBI" id="CHEBI:57540"/>
    </ligand>
</feature>
<comment type="cofactor">
    <cofactor evidence="5">
        <name>FAD</name>
        <dbReference type="ChEBI" id="CHEBI:57692"/>
    </cofactor>
    <text evidence="5">Binds 1 FAD per subunit.</text>
</comment>
<evidence type="ECO:0000256" key="2">
    <source>
        <dbReference type="ARBA" id="ARBA00022630"/>
    </source>
</evidence>
<keyword evidence="5" id="KW-0547">Nucleotide-binding</keyword>
<evidence type="ECO:0000256" key="6">
    <source>
        <dbReference type="PIRSR" id="PIRSR000350-4"/>
    </source>
</evidence>
<dbReference type="Proteomes" id="UP000199040">
    <property type="component" value="Unassembled WGS sequence"/>
</dbReference>
<keyword evidence="10" id="KW-1185">Reference proteome</keyword>
<dbReference type="PANTHER" id="PTHR43014">
    <property type="entry name" value="MERCURIC REDUCTASE"/>
    <property type="match status" value="1"/>
</dbReference>
<feature type="disulfide bond" description="Redox-active" evidence="6">
    <location>
        <begin position="43"/>
        <end position="48"/>
    </location>
</feature>
<dbReference type="EMBL" id="FOPY01000002">
    <property type="protein sequence ID" value="SFH31280.1"/>
    <property type="molecule type" value="Genomic_DNA"/>
</dbReference>
<dbReference type="PRINTS" id="PR00368">
    <property type="entry name" value="FADPNR"/>
</dbReference>
<evidence type="ECO:0000313" key="10">
    <source>
        <dbReference type="Proteomes" id="UP000199040"/>
    </source>
</evidence>
<dbReference type="InterPro" id="IPR001100">
    <property type="entry name" value="Pyr_nuc-diS_OxRdtase"/>
</dbReference>
<dbReference type="InterPro" id="IPR036188">
    <property type="entry name" value="FAD/NAD-bd_sf"/>
</dbReference>
<evidence type="ECO:0000256" key="3">
    <source>
        <dbReference type="ARBA" id="ARBA00022827"/>
    </source>
</evidence>
<proteinExistence type="inferred from homology"/>
<keyword evidence="5" id="KW-0520">NAD</keyword>
<evidence type="ECO:0000256" key="4">
    <source>
        <dbReference type="PIRSR" id="PIRSR000350-2"/>
    </source>
</evidence>
<dbReference type="Gene3D" id="3.30.390.30">
    <property type="match status" value="1"/>
</dbReference>
<dbReference type="InterPro" id="IPR016156">
    <property type="entry name" value="FAD/NAD-linked_Rdtase_dimer_sf"/>
</dbReference>
<gene>
    <name evidence="9" type="ORF">SAMN04487959_102280</name>
</gene>
<dbReference type="GO" id="GO:0050660">
    <property type="term" value="F:flavin adenine dinucleotide binding"/>
    <property type="evidence" value="ECO:0007669"/>
    <property type="project" value="TreeGrafter"/>
</dbReference>
<feature type="active site" description="Proton acceptor" evidence="4">
    <location>
        <position position="454"/>
    </location>
</feature>
<dbReference type="SUPFAM" id="SSF51905">
    <property type="entry name" value="FAD/NAD(P)-binding domain"/>
    <property type="match status" value="1"/>
</dbReference>
<dbReference type="Gene3D" id="3.50.50.60">
    <property type="entry name" value="FAD/NAD(P)-binding domain"/>
    <property type="match status" value="2"/>
</dbReference>
<dbReference type="InterPro" id="IPR023753">
    <property type="entry name" value="FAD/NAD-binding_dom"/>
</dbReference>
<feature type="domain" description="Pyridine nucleotide-disulphide oxidoreductase dimerisation" evidence="7">
    <location>
        <begin position="355"/>
        <end position="464"/>
    </location>
</feature>